<dbReference type="SUPFAM" id="SSF51658">
    <property type="entry name" value="Xylose isomerase-like"/>
    <property type="match status" value="1"/>
</dbReference>
<dbReference type="GO" id="GO:0008833">
    <property type="term" value="F:deoxyribonuclease IV (phage-T4-induced) activity"/>
    <property type="evidence" value="ECO:0007669"/>
    <property type="project" value="UniProtKB-EC"/>
</dbReference>
<keyword evidence="11" id="KW-1185">Reference proteome</keyword>
<evidence type="ECO:0000313" key="11">
    <source>
        <dbReference type="Proteomes" id="UP000608071"/>
    </source>
</evidence>
<dbReference type="InterPro" id="IPR036237">
    <property type="entry name" value="Xyl_isomerase-like_sf"/>
</dbReference>
<dbReference type="Proteomes" id="UP000608071">
    <property type="component" value="Unassembled WGS sequence"/>
</dbReference>
<proteinExistence type="inferred from homology"/>
<evidence type="ECO:0000256" key="2">
    <source>
        <dbReference type="ARBA" id="ARBA00005340"/>
    </source>
</evidence>
<evidence type="ECO:0000256" key="1">
    <source>
        <dbReference type="ARBA" id="ARBA00001947"/>
    </source>
</evidence>
<dbReference type="InterPro" id="IPR001719">
    <property type="entry name" value="AP_endonuc_2"/>
</dbReference>
<dbReference type="Pfam" id="PF01261">
    <property type="entry name" value="AP_endonuc_2"/>
    <property type="match status" value="1"/>
</dbReference>
<dbReference type="InterPro" id="IPR013022">
    <property type="entry name" value="Xyl_isomerase-like_TIM-brl"/>
</dbReference>
<dbReference type="SMART" id="SM00518">
    <property type="entry name" value="AP2Ec"/>
    <property type="match status" value="1"/>
</dbReference>
<reference evidence="10 11" key="1">
    <citation type="submission" date="2020-08" db="EMBL/GenBank/DDBJ databases">
        <title>A Genomic Blueprint of the Chicken Gut Microbiome.</title>
        <authorList>
            <person name="Gilroy R."/>
            <person name="Ravi A."/>
            <person name="Getino M."/>
            <person name="Pursley I."/>
            <person name="Horton D.L."/>
            <person name="Alikhan N.-F."/>
            <person name="Baker D."/>
            <person name="Gharbi K."/>
            <person name="Hall N."/>
            <person name="Watson M."/>
            <person name="Adriaenssens E.M."/>
            <person name="Foster-Nyarko E."/>
            <person name="Jarju S."/>
            <person name="Secka A."/>
            <person name="Antonio M."/>
            <person name="Oren A."/>
            <person name="Chaudhuri R."/>
            <person name="La Ragione R.M."/>
            <person name="Hildebrand F."/>
            <person name="Pallen M.J."/>
        </authorList>
    </citation>
    <scope>NUCLEOTIDE SEQUENCE [LARGE SCALE GENOMIC DNA]</scope>
    <source>
        <strain evidence="10 11">Sa2BVA9</strain>
    </source>
</reference>
<accession>A0ABR8SXE7</accession>
<evidence type="ECO:0000256" key="6">
    <source>
        <dbReference type="ARBA" id="ARBA00022801"/>
    </source>
</evidence>
<keyword evidence="4" id="KW-0479">Metal-binding</keyword>
<name>A0ABR8SXE7_9BACL</name>
<dbReference type="PANTHER" id="PTHR21445:SF0">
    <property type="entry name" value="APURINIC-APYRIMIDINIC ENDONUCLEASE"/>
    <property type="match status" value="1"/>
</dbReference>
<evidence type="ECO:0000256" key="5">
    <source>
        <dbReference type="ARBA" id="ARBA00022763"/>
    </source>
</evidence>
<evidence type="ECO:0000313" key="10">
    <source>
        <dbReference type="EMBL" id="MBD7968170.1"/>
    </source>
</evidence>
<keyword evidence="5" id="KW-0227">DNA damage</keyword>
<keyword evidence="7" id="KW-0862">Zinc</keyword>
<comment type="cofactor">
    <cofactor evidence="1">
        <name>Zn(2+)</name>
        <dbReference type="ChEBI" id="CHEBI:29105"/>
    </cofactor>
</comment>
<comment type="caution">
    <text evidence="10">The sequence shown here is derived from an EMBL/GenBank/DDBJ whole genome shotgun (WGS) entry which is preliminary data.</text>
</comment>
<evidence type="ECO:0000256" key="8">
    <source>
        <dbReference type="ARBA" id="ARBA00023204"/>
    </source>
</evidence>
<dbReference type="PROSITE" id="PS51432">
    <property type="entry name" value="AP_NUCLEASE_F2_4"/>
    <property type="match status" value="1"/>
</dbReference>
<dbReference type="EC" id="3.1.21.2" evidence="10"/>
<dbReference type="PANTHER" id="PTHR21445">
    <property type="entry name" value="ENDONUCLEASE IV ENDODEOXYRIBONUCLEASE IV"/>
    <property type="match status" value="1"/>
</dbReference>
<dbReference type="InterPro" id="IPR018246">
    <property type="entry name" value="AP_endonuc_F2_Zn_BS"/>
</dbReference>
<organism evidence="10 11">
    <name type="scientific">Paenibacillus gallinarum</name>
    <dbReference type="NCBI Taxonomy" id="2762232"/>
    <lineage>
        <taxon>Bacteria</taxon>
        <taxon>Bacillati</taxon>
        <taxon>Bacillota</taxon>
        <taxon>Bacilli</taxon>
        <taxon>Bacillales</taxon>
        <taxon>Paenibacillaceae</taxon>
        <taxon>Paenibacillus</taxon>
    </lineage>
</organism>
<dbReference type="RefSeq" id="WP_191799360.1">
    <property type="nucleotide sequence ID" value="NZ_JACSQL010000002.1"/>
</dbReference>
<keyword evidence="6 10" id="KW-0378">Hydrolase</keyword>
<keyword evidence="3" id="KW-0540">Nuclease</keyword>
<comment type="similarity">
    <text evidence="2">Belongs to the AP endonuclease 2 family.</text>
</comment>
<evidence type="ECO:0000256" key="4">
    <source>
        <dbReference type="ARBA" id="ARBA00022723"/>
    </source>
</evidence>
<evidence type="ECO:0000256" key="3">
    <source>
        <dbReference type="ARBA" id="ARBA00022722"/>
    </source>
</evidence>
<dbReference type="EMBL" id="JACSQL010000002">
    <property type="protein sequence ID" value="MBD7968170.1"/>
    <property type="molecule type" value="Genomic_DNA"/>
</dbReference>
<evidence type="ECO:0000259" key="9">
    <source>
        <dbReference type="Pfam" id="PF01261"/>
    </source>
</evidence>
<gene>
    <name evidence="10" type="ORF">H9647_08845</name>
</gene>
<dbReference type="NCBIfam" id="TIGR00587">
    <property type="entry name" value="nfo"/>
    <property type="match status" value="1"/>
</dbReference>
<protein>
    <submittedName>
        <fullName evidence="10">Deoxyribonuclease IV</fullName>
        <ecNumber evidence="10">3.1.21.2</ecNumber>
    </submittedName>
</protein>
<keyword evidence="8" id="KW-0234">DNA repair</keyword>
<dbReference type="PROSITE" id="PS00730">
    <property type="entry name" value="AP_NUCLEASE_F2_2"/>
    <property type="match status" value="1"/>
</dbReference>
<feature type="domain" description="Xylose isomerase-like TIM barrel" evidence="9">
    <location>
        <begin position="25"/>
        <end position="283"/>
    </location>
</feature>
<evidence type="ECO:0000256" key="7">
    <source>
        <dbReference type="ARBA" id="ARBA00022833"/>
    </source>
</evidence>
<sequence>MSALNPNLYIGSHVSTRGGYSKAAQRAFDMGANAFQYFPKNPRGLRVKNFDMTEAMRCKAFCIKYGLRSIAHSPYPTNPALGHSKGDRHYQGMVASLQNDLHIAEACGSAGVVVHFGHAKMSDPLVGYRHIIQFLEDVLTGWKGESKILIENQAGDHGPMGTTIEEMVQIRNLSRYADSIGFCFDTCHAYASGLWNGSEDSELIEKGRSLGYFDALIAIHVNDSKYGYRSNKDRHERVGKGYIGENGLAWLLQQKDVKGSIWVLETETGEDGTHQEDIELIRTWIT</sequence>
<dbReference type="Gene3D" id="3.20.20.150">
    <property type="entry name" value="Divalent-metal-dependent TIM barrel enzymes"/>
    <property type="match status" value="1"/>
</dbReference>